<dbReference type="SUPFAM" id="SSF117281">
    <property type="entry name" value="Kelch motif"/>
    <property type="match status" value="1"/>
</dbReference>
<accession>A0A328FB20</accession>
<organism evidence="4 5">
    <name type="scientific">Desulfobacter hydrogenophilus</name>
    <dbReference type="NCBI Taxonomy" id="2291"/>
    <lineage>
        <taxon>Bacteria</taxon>
        <taxon>Pseudomonadati</taxon>
        <taxon>Thermodesulfobacteriota</taxon>
        <taxon>Desulfobacteria</taxon>
        <taxon>Desulfobacterales</taxon>
        <taxon>Desulfobacteraceae</taxon>
        <taxon>Desulfobacter</taxon>
    </lineage>
</organism>
<keyword evidence="6" id="KW-1185">Reference proteome</keyword>
<dbReference type="EMBL" id="CP036313">
    <property type="protein sequence ID" value="QBH14715.1"/>
    <property type="molecule type" value="Genomic_DNA"/>
</dbReference>
<dbReference type="Proteomes" id="UP000248798">
    <property type="component" value="Unassembled WGS sequence"/>
</dbReference>
<sequence>MSQQPPVEFSIVNKSNDESVIYIIQDASKNELVFTFTYGGSSPITLKGGTLVDEGSITSAGPTSLYFTITTILTSEEFAALKVTPPKGWQAHRFTSWALTPIEDIVVNSGDNFSFTLSNISAGGQAGPGSFNVDYYNIPGVADFGIQLNLFLEELPTTHNKLRDVLALSFVDGNEVFINVNDQDQIPSNTLILRLDNTSAKPIVPTGTTPTKTPVFYLSFVTAKQAPGYGALATIDRTKDIRVGIYKDYGTQWTIQDRTQFDPPHWAIYPKSPEILGTGAKAIAEFRIENIVTDFEPSSTNLYLQSSNIPNYDDGCQALVIEKQVPKLAIKVLEAQQNNVESGTEVELTWKTFNANRCTLSPVNDGNIDVPIQENGGYKVYPARTTTYTLTAYDDQLATKTAKTVTVDVLDVKIINFQATPATGAHYGDPVTLTWDTLSAVTCTVEPPINGTQKVPNNSTATIIHPTDTVHYTLTANGQGGPVSSELDVFPIPNGWKKKEIAGPWDTWGRPVILSFSNRLWFLAGGTEDVNSWVFNTRDGFNWHVVTNNAAFSPRGQSAGCVFDNKMWLMGGESRIDAGSSRVVDEIWYSTDGAIWTQAAATGHWSARSGLGCIAFSGKLWVMGGVDASGTRLKDVWSSTDGVTWEQETEAAIWPARSEFGLTVFNQKLCIVAGMTADGVLADAWQSRDGIYWSGLGGLINWQARSGANVHAIGSNLYVIGGKDQYGNTISDNNILGSDGNWNMGLGPGWRNSDNEGSATFYGAIWFTGGTINGASNNKTVWAFGPP</sequence>
<keyword evidence="2" id="KW-0677">Repeat</keyword>
<evidence type="ECO:0000313" key="5">
    <source>
        <dbReference type="Proteomes" id="UP000248798"/>
    </source>
</evidence>
<reference evidence="4 5" key="1">
    <citation type="submission" date="2018-06" db="EMBL/GenBank/DDBJ databases">
        <title>Complete Genome Sequence of Desulfobacter hydrogenophilus (DSM3380).</title>
        <authorList>
            <person name="Marietou A."/>
            <person name="Schreiber L."/>
            <person name="Marshall I."/>
            <person name="Jorgensen B."/>
        </authorList>
    </citation>
    <scope>NUCLEOTIDE SEQUENCE [LARGE SCALE GENOMIC DNA]</scope>
    <source>
        <strain evidence="4 5">DSM 3380</strain>
    </source>
</reference>
<protein>
    <submittedName>
        <fullName evidence="4">Uncharacterized protein</fullName>
    </submittedName>
</protein>
<evidence type="ECO:0000313" key="6">
    <source>
        <dbReference type="Proteomes" id="UP000293902"/>
    </source>
</evidence>
<reference evidence="3 6" key="2">
    <citation type="submission" date="2019-02" db="EMBL/GenBank/DDBJ databases">
        <title>Complete genome sequence of Desulfobacter hydrogenophilus AcRS1.</title>
        <authorList>
            <person name="Marietou A."/>
            <person name="Lund M.B."/>
            <person name="Marshall I.P.G."/>
            <person name="Schreiber L."/>
            <person name="Jorgensen B."/>
        </authorList>
    </citation>
    <scope>NUCLEOTIDE SEQUENCE [LARGE SCALE GENOMIC DNA]</scope>
    <source>
        <strain evidence="3 6">AcRS1</strain>
    </source>
</reference>
<dbReference type="PANTHER" id="PTHR24412">
    <property type="entry name" value="KELCH PROTEIN"/>
    <property type="match status" value="1"/>
</dbReference>
<keyword evidence="1" id="KW-0880">Kelch repeat</keyword>
<evidence type="ECO:0000256" key="1">
    <source>
        <dbReference type="ARBA" id="ARBA00022441"/>
    </source>
</evidence>
<dbReference type="InterPro" id="IPR015915">
    <property type="entry name" value="Kelch-typ_b-propeller"/>
</dbReference>
<dbReference type="Proteomes" id="UP000293902">
    <property type="component" value="Chromosome"/>
</dbReference>
<name>A0A328FB20_9BACT</name>
<dbReference type="AlphaFoldDB" id="A0A328FB20"/>
<gene>
    <name evidence="4" type="ORF">DO021_16580</name>
    <name evidence="3" type="ORF">EYB58_18405</name>
</gene>
<dbReference type="OrthoDB" id="9795680at2"/>
<dbReference type="RefSeq" id="WP_111958700.1">
    <property type="nucleotide sequence ID" value="NZ_CP036313.1"/>
</dbReference>
<evidence type="ECO:0000313" key="3">
    <source>
        <dbReference type="EMBL" id="QBH14715.1"/>
    </source>
</evidence>
<proteinExistence type="predicted"/>
<dbReference type="Gene3D" id="2.120.10.80">
    <property type="entry name" value="Kelch-type beta propeller"/>
    <property type="match status" value="1"/>
</dbReference>
<dbReference type="PANTHER" id="PTHR24412:SF489">
    <property type="entry name" value="RING FINGER DOMAIN AND KELCH REPEAT-CONTAINING PROTEIN DDB_G0271372"/>
    <property type="match status" value="1"/>
</dbReference>
<dbReference type="EMBL" id="QLNI01000036">
    <property type="protein sequence ID" value="RAM00880.1"/>
    <property type="molecule type" value="Genomic_DNA"/>
</dbReference>
<evidence type="ECO:0000256" key="2">
    <source>
        <dbReference type="ARBA" id="ARBA00022737"/>
    </source>
</evidence>
<evidence type="ECO:0000313" key="4">
    <source>
        <dbReference type="EMBL" id="RAM00880.1"/>
    </source>
</evidence>